<organism evidence="1 2">
    <name type="scientific">Solanum commersonii</name>
    <name type="common">Commerson's wild potato</name>
    <name type="synonym">Commerson's nightshade</name>
    <dbReference type="NCBI Taxonomy" id="4109"/>
    <lineage>
        <taxon>Eukaryota</taxon>
        <taxon>Viridiplantae</taxon>
        <taxon>Streptophyta</taxon>
        <taxon>Embryophyta</taxon>
        <taxon>Tracheophyta</taxon>
        <taxon>Spermatophyta</taxon>
        <taxon>Magnoliopsida</taxon>
        <taxon>eudicotyledons</taxon>
        <taxon>Gunneridae</taxon>
        <taxon>Pentapetalae</taxon>
        <taxon>asterids</taxon>
        <taxon>lamiids</taxon>
        <taxon>Solanales</taxon>
        <taxon>Solanaceae</taxon>
        <taxon>Solanoideae</taxon>
        <taxon>Solaneae</taxon>
        <taxon>Solanum</taxon>
    </lineage>
</organism>
<dbReference type="EMBL" id="JACXVP010000002">
    <property type="protein sequence ID" value="KAG5621707.1"/>
    <property type="molecule type" value="Genomic_DNA"/>
</dbReference>
<dbReference type="OrthoDB" id="1211624at2759"/>
<dbReference type="Proteomes" id="UP000824120">
    <property type="component" value="Chromosome 2"/>
</dbReference>
<reference evidence="1 2" key="1">
    <citation type="submission" date="2020-09" db="EMBL/GenBank/DDBJ databases">
        <title>De no assembly of potato wild relative species, Solanum commersonii.</title>
        <authorList>
            <person name="Cho K."/>
        </authorList>
    </citation>
    <scope>NUCLEOTIDE SEQUENCE [LARGE SCALE GENOMIC DNA]</scope>
    <source>
        <strain evidence="1">LZ3.2</strain>
        <tissue evidence="1">Leaf</tissue>
    </source>
</reference>
<name>A0A9J6ABN9_SOLCO</name>
<sequence length="196" mass="22444">MFSNFTTIILSVLLNTRNLDISISFLVMHSGRWNEDNCYVDYTIETIVIKEYATFRKLLDVVSKQICVDLSFNSVKLRYKIEDSNAHLEIHNDMGVRVYVSLKKDNKELAKYLLCVSVFVNDCELADRNILEDGFGMCGIDGGDIVDTQSLVLSVLNNNDYMNCDIITNTKHKVVLEDQVYKDKETLKSMMTLIES</sequence>
<protein>
    <submittedName>
        <fullName evidence="1">Uncharacterized protein</fullName>
    </submittedName>
</protein>
<keyword evidence="2" id="KW-1185">Reference proteome</keyword>
<proteinExistence type="predicted"/>
<comment type="caution">
    <text evidence="1">The sequence shown here is derived from an EMBL/GenBank/DDBJ whole genome shotgun (WGS) entry which is preliminary data.</text>
</comment>
<evidence type="ECO:0000313" key="1">
    <source>
        <dbReference type="EMBL" id="KAG5621707.1"/>
    </source>
</evidence>
<gene>
    <name evidence="1" type="ORF">H5410_006925</name>
</gene>
<accession>A0A9J6ABN9</accession>
<evidence type="ECO:0000313" key="2">
    <source>
        <dbReference type="Proteomes" id="UP000824120"/>
    </source>
</evidence>
<dbReference type="AlphaFoldDB" id="A0A9J6ABN9"/>